<name>A0A433BYJ9_9FUNG</name>
<gene>
    <name evidence="2" type="ORF">BC936DRAFT_138617</name>
</gene>
<dbReference type="Proteomes" id="UP000268093">
    <property type="component" value="Unassembled WGS sequence"/>
</dbReference>
<dbReference type="OrthoDB" id="10255964at2759"/>
<protein>
    <submittedName>
        <fullName evidence="2">Uncharacterized protein</fullName>
    </submittedName>
</protein>
<organism evidence="2 3">
    <name type="scientific">Jimgerdemannia flammicorona</name>
    <dbReference type="NCBI Taxonomy" id="994334"/>
    <lineage>
        <taxon>Eukaryota</taxon>
        <taxon>Fungi</taxon>
        <taxon>Fungi incertae sedis</taxon>
        <taxon>Mucoromycota</taxon>
        <taxon>Mucoromycotina</taxon>
        <taxon>Endogonomycetes</taxon>
        <taxon>Endogonales</taxon>
        <taxon>Endogonaceae</taxon>
        <taxon>Jimgerdemannia</taxon>
    </lineage>
</organism>
<dbReference type="EMBL" id="RBNI01013448">
    <property type="protein sequence ID" value="RUP31317.1"/>
    <property type="molecule type" value="Genomic_DNA"/>
</dbReference>
<evidence type="ECO:0000313" key="3">
    <source>
        <dbReference type="Proteomes" id="UP000268093"/>
    </source>
</evidence>
<dbReference type="AlphaFoldDB" id="A0A433BYJ9"/>
<feature type="non-terminal residue" evidence="2">
    <location>
        <position position="132"/>
    </location>
</feature>
<comment type="caution">
    <text evidence="2">The sequence shown here is derived from an EMBL/GenBank/DDBJ whole genome shotgun (WGS) entry which is preliminary data.</text>
</comment>
<feature type="non-terminal residue" evidence="2">
    <location>
        <position position="1"/>
    </location>
</feature>
<evidence type="ECO:0000313" key="2">
    <source>
        <dbReference type="EMBL" id="RUP31317.1"/>
    </source>
</evidence>
<evidence type="ECO:0000256" key="1">
    <source>
        <dbReference type="SAM" id="MobiDB-lite"/>
    </source>
</evidence>
<accession>A0A433BYJ9</accession>
<proteinExistence type="predicted"/>
<feature type="compositionally biased region" description="Low complexity" evidence="1">
    <location>
        <begin position="77"/>
        <end position="94"/>
    </location>
</feature>
<dbReference type="SUPFAM" id="SSF89009">
    <property type="entry name" value="GAT-like domain"/>
    <property type="match status" value="1"/>
</dbReference>
<reference evidence="2 3" key="1">
    <citation type="journal article" date="2018" name="New Phytol.">
        <title>Phylogenomics of Endogonaceae and evolution of mycorrhizas within Mucoromycota.</title>
        <authorList>
            <person name="Chang Y."/>
            <person name="Desiro A."/>
            <person name="Na H."/>
            <person name="Sandor L."/>
            <person name="Lipzen A."/>
            <person name="Clum A."/>
            <person name="Barry K."/>
            <person name="Grigoriev I.V."/>
            <person name="Martin F.M."/>
            <person name="Stajich J.E."/>
            <person name="Smith M.E."/>
            <person name="Bonito G."/>
            <person name="Spatafora J.W."/>
        </authorList>
    </citation>
    <scope>NUCLEOTIDE SEQUENCE [LARGE SCALE GENOMIC DNA]</scope>
    <source>
        <strain evidence="2 3">GMNB39</strain>
    </source>
</reference>
<feature type="region of interest" description="Disordered" evidence="1">
    <location>
        <begin position="59"/>
        <end position="94"/>
    </location>
</feature>
<sequence>YERLTEFLCDLQSKKLTAEDLEQAKNKAQILTQALSFTDPEKEDITKNELIQQQEAISKYLTDADESGETDLLGESRTPPQIPRRAPAAPLQASATPLQAPLQLMQGPADMEWMDNLGARRQAYGNGGAVAV</sequence>
<keyword evidence="3" id="KW-1185">Reference proteome</keyword>